<dbReference type="Proteomes" id="UP000217790">
    <property type="component" value="Unassembled WGS sequence"/>
</dbReference>
<feature type="region of interest" description="Disordered" evidence="1">
    <location>
        <begin position="106"/>
        <end position="222"/>
    </location>
</feature>
<organism evidence="2 3">
    <name type="scientific">Armillaria gallica</name>
    <name type="common">Bulbous honey fungus</name>
    <name type="synonym">Armillaria bulbosa</name>
    <dbReference type="NCBI Taxonomy" id="47427"/>
    <lineage>
        <taxon>Eukaryota</taxon>
        <taxon>Fungi</taxon>
        <taxon>Dikarya</taxon>
        <taxon>Basidiomycota</taxon>
        <taxon>Agaricomycotina</taxon>
        <taxon>Agaricomycetes</taxon>
        <taxon>Agaricomycetidae</taxon>
        <taxon>Agaricales</taxon>
        <taxon>Marasmiineae</taxon>
        <taxon>Physalacriaceae</taxon>
        <taxon>Armillaria</taxon>
    </lineage>
</organism>
<evidence type="ECO:0000313" key="2">
    <source>
        <dbReference type="EMBL" id="PBK91029.1"/>
    </source>
</evidence>
<evidence type="ECO:0000256" key="1">
    <source>
        <dbReference type="SAM" id="MobiDB-lite"/>
    </source>
</evidence>
<reference evidence="3" key="1">
    <citation type="journal article" date="2017" name="Nat. Ecol. Evol.">
        <title>Genome expansion and lineage-specific genetic innovations in the forest pathogenic fungi Armillaria.</title>
        <authorList>
            <person name="Sipos G."/>
            <person name="Prasanna A.N."/>
            <person name="Walter M.C."/>
            <person name="O'Connor E."/>
            <person name="Balint B."/>
            <person name="Krizsan K."/>
            <person name="Kiss B."/>
            <person name="Hess J."/>
            <person name="Varga T."/>
            <person name="Slot J."/>
            <person name="Riley R."/>
            <person name="Boka B."/>
            <person name="Rigling D."/>
            <person name="Barry K."/>
            <person name="Lee J."/>
            <person name="Mihaltcheva S."/>
            <person name="LaButti K."/>
            <person name="Lipzen A."/>
            <person name="Waldron R."/>
            <person name="Moloney N.M."/>
            <person name="Sperisen C."/>
            <person name="Kredics L."/>
            <person name="Vagvoelgyi C."/>
            <person name="Patrignani A."/>
            <person name="Fitzpatrick D."/>
            <person name="Nagy I."/>
            <person name="Doyle S."/>
            <person name="Anderson J.B."/>
            <person name="Grigoriev I.V."/>
            <person name="Gueldener U."/>
            <person name="Muensterkoetter M."/>
            <person name="Nagy L.G."/>
        </authorList>
    </citation>
    <scope>NUCLEOTIDE SEQUENCE [LARGE SCALE GENOMIC DNA]</scope>
    <source>
        <strain evidence="3">Ar21-2</strain>
    </source>
</reference>
<dbReference type="InParanoid" id="A0A2H3D726"/>
<dbReference type="OrthoDB" id="3104664at2759"/>
<feature type="compositionally biased region" description="Low complexity" evidence="1">
    <location>
        <begin position="165"/>
        <end position="176"/>
    </location>
</feature>
<proteinExistence type="predicted"/>
<sequence>MSDPHYLLHAILKKVPVLWDTEALDLLNNHQITSQVEGAHTLLMTYRSVFARLYPDFIECFFATASRTIHKLPDRLVKGKWKVWLYGPDMVKETLKNSSFSASDTKLLKSSTIGPSEPEPPNKHKTCDPSLPAPSSQAGTLMVKTEKPIRKHPKQDLSVPSVAPSKAGSSSVLAKKSSVKDKKDSSAAPGKAPVKPHGHKPVKPPLVKVSMKPHKKATTPPPAILAEDTHMDIRGWLPTPVMAEYMLDRIFTDYLMLSALYIPHRDAAGCTMCAGHHMLCQHKEPLAACANCHSWGHCSYRLSADDLQEVCDNLLPLA</sequence>
<dbReference type="EMBL" id="KZ293663">
    <property type="protein sequence ID" value="PBK91029.1"/>
    <property type="molecule type" value="Genomic_DNA"/>
</dbReference>
<protein>
    <submittedName>
        <fullName evidence="2">Uncharacterized protein</fullName>
    </submittedName>
</protein>
<name>A0A2H3D726_ARMGA</name>
<keyword evidence="3" id="KW-1185">Reference proteome</keyword>
<gene>
    <name evidence="2" type="ORF">ARMGADRAFT_1082251</name>
</gene>
<dbReference type="AlphaFoldDB" id="A0A2H3D726"/>
<evidence type="ECO:0000313" key="3">
    <source>
        <dbReference type="Proteomes" id="UP000217790"/>
    </source>
</evidence>
<accession>A0A2H3D726</accession>